<evidence type="ECO:0000256" key="6">
    <source>
        <dbReference type="ARBA" id="ARBA00035136"/>
    </source>
</evidence>
<evidence type="ECO:0000256" key="2">
    <source>
        <dbReference type="ARBA" id="ARBA00022730"/>
    </source>
</evidence>
<proteinExistence type="inferred from homology"/>
<comment type="similarity">
    <text evidence="1 7">Belongs to the bacterial ribosomal protein bS20 family.</text>
</comment>
<evidence type="ECO:0000256" key="5">
    <source>
        <dbReference type="ARBA" id="ARBA00023274"/>
    </source>
</evidence>
<dbReference type="PANTHER" id="PTHR33398:SF1">
    <property type="entry name" value="SMALL RIBOSOMAL SUBUNIT PROTEIN BS20C"/>
    <property type="match status" value="1"/>
</dbReference>
<reference evidence="9" key="1">
    <citation type="submission" date="2017-09" db="EMBL/GenBank/DDBJ databases">
        <title>Depth-based differentiation of microbial function through sediment-hosted aquifers and enrichment of novel symbionts in the deep terrestrial subsurface.</title>
        <authorList>
            <person name="Probst A.J."/>
            <person name="Ladd B."/>
            <person name="Jarett J.K."/>
            <person name="Geller-Mcgrath D.E."/>
            <person name="Sieber C.M.K."/>
            <person name="Emerson J.B."/>
            <person name="Anantharaman K."/>
            <person name="Thomas B.C."/>
            <person name="Malmstrom R."/>
            <person name="Stieglmeier M."/>
            <person name="Klingl A."/>
            <person name="Woyke T."/>
            <person name="Ryan C.M."/>
            <person name="Banfield J.F."/>
        </authorList>
    </citation>
    <scope>NUCLEOTIDE SEQUENCE [LARGE SCALE GENOMIC DNA]</scope>
</reference>
<evidence type="ECO:0000256" key="7">
    <source>
        <dbReference type="HAMAP-Rule" id="MF_00500"/>
    </source>
</evidence>
<keyword evidence="3 7" id="KW-0694">RNA-binding</keyword>
<evidence type="ECO:0000256" key="3">
    <source>
        <dbReference type="ARBA" id="ARBA00022884"/>
    </source>
</evidence>
<keyword evidence="4 7" id="KW-0689">Ribosomal protein</keyword>
<protein>
    <recommendedName>
        <fullName evidence="6 7">Small ribosomal subunit protein bS20</fullName>
    </recommendedName>
</protein>
<dbReference type="InterPro" id="IPR002583">
    <property type="entry name" value="Ribosomal_bS20"/>
</dbReference>
<accession>A0A2M6WYE1</accession>
<keyword evidence="5 7" id="KW-0687">Ribonucleoprotein</keyword>
<name>A0A2M6WYE1_9BACT</name>
<comment type="function">
    <text evidence="7">Binds directly to 16S ribosomal RNA.</text>
</comment>
<dbReference type="Proteomes" id="UP000230731">
    <property type="component" value="Unassembled WGS sequence"/>
</dbReference>
<evidence type="ECO:0000256" key="4">
    <source>
        <dbReference type="ARBA" id="ARBA00022980"/>
    </source>
</evidence>
<dbReference type="InterPro" id="IPR036510">
    <property type="entry name" value="Ribosomal_bS20_sf"/>
</dbReference>
<sequence length="89" mass="10237">MPQIQSAKKALRQSARRRVMNDRWRKRIREAVHNVRRSAAGSEPDAVHAAYQAAQATIDRAARRRIIHRNKAARLKSQLNRAAQTESKQ</sequence>
<evidence type="ECO:0000313" key="8">
    <source>
        <dbReference type="EMBL" id="PIT97786.1"/>
    </source>
</evidence>
<dbReference type="SUPFAM" id="SSF46992">
    <property type="entry name" value="Ribosomal protein S20"/>
    <property type="match status" value="1"/>
</dbReference>
<organism evidence="8 9">
    <name type="scientific">Candidatus Andersenbacteria bacterium CG10_big_fil_rev_8_21_14_0_10_54_11</name>
    <dbReference type="NCBI Taxonomy" id="1974485"/>
    <lineage>
        <taxon>Bacteria</taxon>
        <taxon>Candidatus Anderseniibacteriota</taxon>
    </lineage>
</organism>
<keyword evidence="2 7" id="KW-0699">rRNA-binding</keyword>
<gene>
    <name evidence="7 8" type="primary">rpsT</name>
    <name evidence="8" type="ORF">COT71_04160</name>
</gene>
<evidence type="ECO:0000313" key="9">
    <source>
        <dbReference type="Proteomes" id="UP000230731"/>
    </source>
</evidence>
<dbReference type="GO" id="GO:0070181">
    <property type="term" value="F:small ribosomal subunit rRNA binding"/>
    <property type="evidence" value="ECO:0007669"/>
    <property type="project" value="TreeGrafter"/>
</dbReference>
<dbReference type="GO" id="GO:0015935">
    <property type="term" value="C:small ribosomal subunit"/>
    <property type="evidence" value="ECO:0007669"/>
    <property type="project" value="TreeGrafter"/>
</dbReference>
<dbReference type="NCBIfam" id="TIGR00029">
    <property type="entry name" value="S20"/>
    <property type="match status" value="1"/>
</dbReference>
<dbReference type="Gene3D" id="1.20.58.110">
    <property type="entry name" value="Ribosomal protein S20"/>
    <property type="match status" value="1"/>
</dbReference>
<dbReference type="PANTHER" id="PTHR33398">
    <property type="entry name" value="30S RIBOSOMAL PROTEIN S20"/>
    <property type="match status" value="1"/>
</dbReference>
<dbReference type="AlphaFoldDB" id="A0A2M6WYE1"/>
<dbReference type="EMBL" id="PEZP01000044">
    <property type="protein sequence ID" value="PIT97786.1"/>
    <property type="molecule type" value="Genomic_DNA"/>
</dbReference>
<dbReference type="HAMAP" id="MF_00500">
    <property type="entry name" value="Ribosomal_bS20"/>
    <property type="match status" value="1"/>
</dbReference>
<comment type="caution">
    <text evidence="8">The sequence shown here is derived from an EMBL/GenBank/DDBJ whole genome shotgun (WGS) entry which is preliminary data.</text>
</comment>
<dbReference type="GO" id="GO:0006412">
    <property type="term" value="P:translation"/>
    <property type="evidence" value="ECO:0007669"/>
    <property type="project" value="UniProtKB-UniRule"/>
</dbReference>
<dbReference type="GO" id="GO:0003735">
    <property type="term" value="F:structural constituent of ribosome"/>
    <property type="evidence" value="ECO:0007669"/>
    <property type="project" value="InterPro"/>
</dbReference>
<dbReference type="Pfam" id="PF01649">
    <property type="entry name" value="Ribosomal_S20p"/>
    <property type="match status" value="1"/>
</dbReference>
<evidence type="ECO:0000256" key="1">
    <source>
        <dbReference type="ARBA" id="ARBA00007634"/>
    </source>
</evidence>